<dbReference type="InterPro" id="IPR017853">
    <property type="entry name" value="GH"/>
</dbReference>
<comment type="caution">
    <text evidence="3">The sequence shown here is derived from an EMBL/GenBank/DDBJ whole genome shotgun (WGS) entry which is preliminary data.</text>
</comment>
<organism evidence="3 4">
    <name type="scientific">Schizophyllum amplum</name>
    <dbReference type="NCBI Taxonomy" id="97359"/>
    <lineage>
        <taxon>Eukaryota</taxon>
        <taxon>Fungi</taxon>
        <taxon>Dikarya</taxon>
        <taxon>Basidiomycota</taxon>
        <taxon>Agaricomycotina</taxon>
        <taxon>Agaricomycetes</taxon>
        <taxon>Agaricomycetidae</taxon>
        <taxon>Agaricales</taxon>
        <taxon>Schizophyllaceae</taxon>
        <taxon>Schizophyllum</taxon>
    </lineage>
</organism>
<keyword evidence="4" id="KW-1185">Reference proteome</keyword>
<evidence type="ECO:0000256" key="2">
    <source>
        <dbReference type="SAM" id="SignalP"/>
    </source>
</evidence>
<reference evidence="3 4" key="1">
    <citation type="journal article" date="2019" name="New Phytol.">
        <title>Comparative genomics reveals unique wood-decay strategies and fruiting body development in the Schizophyllaceae.</title>
        <authorList>
            <person name="Almasi E."/>
            <person name="Sahu N."/>
            <person name="Krizsan K."/>
            <person name="Balint B."/>
            <person name="Kovacs G.M."/>
            <person name="Kiss B."/>
            <person name="Cseklye J."/>
            <person name="Drula E."/>
            <person name="Henrissat B."/>
            <person name="Nagy I."/>
            <person name="Chovatia M."/>
            <person name="Adam C."/>
            <person name="LaButti K."/>
            <person name="Lipzen A."/>
            <person name="Riley R."/>
            <person name="Grigoriev I.V."/>
            <person name="Nagy L.G."/>
        </authorList>
    </citation>
    <scope>NUCLEOTIDE SEQUENCE [LARGE SCALE GENOMIC DNA]</scope>
    <source>
        <strain evidence="3 4">NL-1724</strain>
    </source>
</reference>
<dbReference type="PANTHER" id="PTHR36183:SF2">
    <property type="entry name" value="BETA-GLUCURONIDASE C-TERMINAL DOMAIN-CONTAINING PROTEIN"/>
    <property type="match status" value="1"/>
</dbReference>
<dbReference type="PANTHER" id="PTHR36183">
    <property type="entry name" value="BETA-GLUCURONIDASE"/>
    <property type="match status" value="1"/>
</dbReference>
<gene>
    <name evidence="3" type="ORF">BD626DRAFT_576070</name>
</gene>
<sequence length="890" mass="95983">MKAVTALAVPLLPIALVPLTRAADFTITLVGPPSLPADASHTLDRALASFSIETAFTTTFLGNLSAPNTLTRALLDGLATRTGVPAEIRFGGITADSTYWNGTQEDELYNYVDDEGTLYNTTIGPKYFEMVSKLLPEGTRMIVNLDLEDLHYDGALAIAKGALEGIPEPQLFAFEIGNEPDHYLDFTAENYTAIWKNMAENITRDLCLDAPMFQLGATAEDPLWPYDAPGAREQLDCTSALAAGANEGGIVKTCSEHTYQYSVCDPERAAVATLPNLVNHTRLAVYLDLWQPRIKTVREALGPDAFYIGEYSSVSCSGHQNVSDTFGQAIWLLDTTLYAASINVTKLYSHQGGPLALQSTQQLNHGGLSLYDMWYPVENDNGPVKVFPSYAAYLFVAEMLGKEGDFAIANLYPGRQANGSTITPTMGDETDGQVAVYGLWDEAKPEYPTKFAVLNLEIYNETQAVAGEARPNVTIDLSAYLEEGEATLRNLKNVRSALPSRAPPFIQFPSLVRSFVIRNPFFYPGLALPLLFPPPAMSTIIRYLLDDQSADISYLCPVTQQRVQSSFYNNTWTTTSDESCADGWFQLTFSGTGVSVSAPSSKSPVFSATIDGADATVSLAASGYEFIDLEDGEHTLIFASDATAVHPALDYITVIADQSTSLQGRTIVTDDAEDVFSYTGEWSTDPPFELVFDPSTGPYANTTHWSNTVGDAVSFTFIGDSVAVYGTLPPSASFDTENVTVSYAIDSEAPTEVALPPATLLNQARPKTLLYHASGFSAGPHTLSVNVTSVADGSMPLGIDFMLYNATFSNMDDSSTASPSEWNGALSGSGGVNIGVVVGSVLGGLVAISAIVLLTVVLVRRRAHRRAQDTLYKCKNMPWVAGSKSTLEKY</sequence>
<dbReference type="Proteomes" id="UP000320762">
    <property type="component" value="Unassembled WGS sequence"/>
</dbReference>
<evidence type="ECO:0000313" key="4">
    <source>
        <dbReference type="Proteomes" id="UP000320762"/>
    </source>
</evidence>
<evidence type="ECO:0008006" key="5">
    <source>
        <dbReference type="Google" id="ProtNLM"/>
    </source>
</evidence>
<feature type="transmembrane region" description="Helical" evidence="1">
    <location>
        <begin position="834"/>
        <end position="859"/>
    </location>
</feature>
<keyword evidence="1" id="KW-0812">Transmembrane</keyword>
<dbReference type="AlphaFoldDB" id="A0A550BUB8"/>
<feature type="chain" id="PRO_5022129347" description="Glycoside hydrolase family 79 protein" evidence="2">
    <location>
        <begin position="23"/>
        <end position="890"/>
    </location>
</feature>
<keyword evidence="1" id="KW-0472">Membrane</keyword>
<feature type="signal peptide" evidence="2">
    <location>
        <begin position="1"/>
        <end position="22"/>
    </location>
</feature>
<keyword evidence="1" id="KW-1133">Transmembrane helix</keyword>
<evidence type="ECO:0000313" key="3">
    <source>
        <dbReference type="EMBL" id="TRM56141.1"/>
    </source>
</evidence>
<name>A0A550BUB8_9AGAR</name>
<protein>
    <recommendedName>
        <fullName evidence="5">Glycoside hydrolase family 79 protein</fullName>
    </recommendedName>
</protein>
<proteinExistence type="predicted"/>
<dbReference type="Gene3D" id="3.20.20.80">
    <property type="entry name" value="Glycosidases"/>
    <property type="match status" value="1"/>
</dbReference>
<accession>A0A550BUB8</accession>
<dbReference type="OrthoDB" id="2831684at2759"/>
<dbReference type="SUPFAM" id="SSF51445">
    <property type="entry name" value="(Trans)glycosidases"/>
    <property type="match status" value="1"/>
</dbReference>
<dbReference type="Gene3D" id="2.60.120.260">
    <property type="entry name" value="Galactose-binding domain-like"/>
    <property type="match status" value="1"/>
</dbReference>
<evidence type="ECO:0000256" key="1">
    <source>
        <dbReference type="SAM" id="Phobius"/>
    </source>
</evidence>
<dbReference type="InterPro" id="IPR052974">
    <property type="entry name" value="GH79_Enzymes"/>
</dbReference>
<keyword evidence="2" id="KW-0732">Signal</keyword>
<dbReference type="EMBL" id="VDMD01000079">
    <property type="protein sequence ID" value="TRM56141.1"/>
    <property type="molecule type" value="Genomic_DNA"/>
</dbReference>